<evidence type="ECO:0000256" key="2">
    <source>
        <dbReference type="ARBA" id="ARBA00022692"/>
    </source>
</evidence>
<feature type="transmembrane region" description="Helical" evidence="5">
    <location>
        <begin position="58"/>
        <end position="84"/>
    </location>
</feature>
<evidence type="ECO:0000313" key="8">
    <source>
        <dbReference type="Proteomes" id="UP000028073"/>
    </source>
</evidence>
<dbReference type="GO" id="GO:0140359">
    <property type="term" value="F:ABC-type transporter activity"/>
    <property type="evidence" value="ECO:0007669"/>
    <property type="project" value="InterPro"/>
</dbReference>
<dbReference type="PROSITE" id="PS51012">
    <property type="entry name" value="ABC_TM2"/>
    <property type="match status" value="1"/>
</dbReference>
<feature type="transmembrane region" description="Helical" evidence="5">
    <location>
        <begin position="139"/>
        <end position="159"/>
    </location>
</feature>
<evidence type="ECO:0000256" key="1">
    <source>
        <dbReference type="ARBA" id="ARBA00004141"/>
    </source>
</evidence>
<dbReference type="InterPro" id="IPR052522">
    <property type="entry name" value="ABC-2_transport_permease"/>
</dbReference>
<feature type="transmembrane region" description="Helical" evidence="5">
    <location>
        <begin position="203"/>
        <end position="221"/>
    </location>
</feature>
<evidence type="ECO:0000256" key="5">
    <source>
        <dbReference type="RuleBase" id="RU361157"/>
    </source>
</evidence>
<feature type="transmembrane region" description="Helical" evidence="5">
    <location>
        <begin position="104"/>
        <end position="132"/>
    </location>
</feature>
<evidence type="ECO:0000313" key="7">
    <source>
        <dbReference type="EMBL" id="KEQ19295.1"/>
    </source>
</evidence>
<dbReference type="InterPro" id="IPR013525">
    <property type="entry name" value="ABC2_TM"/>
</dbReference>
<dbReference type="GO" id="GO:0005886">
    <property type="term" value="C:plasma membrane"/>
    <property type="evidence" value="ECO:0007669"/>
    <property type="project" value="UniProtKB-SubCell"/>
</dbReference>
<dbReference type="STRING" id="1137799.GZ78_04765"/>
<dbReference type="AlphaFoldDB" id="A0A081NLH2"/>
<keyword evidence="2 5" id="KW-0812">Transmembrane</keyword>
<dbReference type="PANTHER" id="PTHR43332:SF2">
    <property type="entry name" value="INNER MEMBRANE TRANSPORT PERMEASE YADH"/>
    <property type="match status" value="1"/>
</dbReference>
<gene>
    <name evidence="7" type="ORF">GZ78_04765</name>
</gene>
<evidence type="ECO:0000259" key="6">
    <source>
        <dbReference type="PROSITE" id="PS51012"/>
    </source>
</evidence>
<keyword evidence="5" id="KW-1003">Cell membrane</keyword>
<sequence length="258" mass="28784">MNHNSLTGFLTIIAYEVKSCSRESYYAFFAPLITVILSLIVIGGILGQQIGKIHGVEYLRYFSTGLLLSCISGSCYNHIASTLFSMRYVAHFSELTASPMPNRVIVLAYATCGAITGFVVCLPVNIIILFLLHGKLYSWLLLLALMLFTGLMFSLLAYINAMLSKKFKDISIFENLTLKPLLFFSGIYYDVSSLPDSLQTLSYFNPLFYLANAYHVAVLGFDWSVKPVYSSAVFLFSALAFLVIAIKLTDRQELSFNP</sequence>
<comment type="similarity">
    <text evidence="5">Belongs to the ABC-2 integral membrane protein family.</text>
</comment>
<dbReference type="InterPro" id="IPR047817">
    <property type="entry name" value="ABC2_TM_bact-type"/>
</dbReference>
<name>A0A081NLH2_9GAMM</name>
<dbReference type="PANTHER" id="PTHR43332">
    <property type="entry name" value="INNER MEMBRANE TRANSPORT PERMEASE YADH-RELATED"/>
    <property type="match status" value="1"/>
</dbReference>
<organism evidence="7 8">
    <name type="scientific">Endozoicomonas numazuensis</name>
    <dbReference type="NCBI Taxonomy" id="1137799"/>
    <lineage>
        <taxon>Bacteria</taxon>
        <taxon>Pseudomonadati</taxon>
        <taxon>Pseudomonadota</taxon>
        <taxon>Gammaproteobacteria</taxon>
        <taxon>Oceanospirillales</taxon>
        <taxon>Endozoicomonadaceae</taxon>
        <taxon>Endozoicomonas</taxon>
    </lineage>
</organism>
<feature type="transmembrane region" description="Helical" evidence="5">
    <location>
        <begin position="171"/>
        <end position="191"/>
    </location>
</feature>
<feature type="transmembrane region" description="Helical" evidence="5">
    <location>
        <begin position="25"/>
        <end position="46"/>
    </location>
</feature>
<dbReference type="RefSeq" id="WP_034833045.1">
    <property type="nucleotide sequence ID" value="NZ_JOKH01000001.1"/>
</dbReference>
<feature type="domain" description="ABC transmembrane type-2" evidence="6">
    <location>
        <begin position="22"/>
        <end position="252"/>
    </location>
</feature>
<feature type="transmembrane region" description="Helical" evidence="5">
    <location>
        <begin position="227"/>
        <end position="246"/>
    </location>
</feature>
<protein>
    <recommendedName>
        <fullName evidence="5">Transport permease protein</fullName>
    </recommendedName>
</protein>
<evidence type="ECO:0000256" key="4">
    <source>
        <dbReference type="ARBA" id="ARBA00023136"/>
    </source>
</evidence>
<evidence type="ECO:0000256" key="3">
    <source>
        <dbReference type="ARBA" id="ARBA00022989"/>
    </source>
</evidence>
<proteinExistence type="inferred from homology"/>
<keyword evidence="5" id="KW-0813">Transport</keyword>
<dbReference type="Pfam" id="PF01061">
    <property type="entry name" value="ABC2_membrane"/>
    <property type="match status" value="1"/>
</dbReference>
<dbReference type="EMBL" id="JOKH01000001">
    <property type="protein sequence ID" value="KEQ19295.1"/>
    <property type="molecule type" value="Genomic_DNA"/>
</dbReference>
<dbReference type="OrthoDB" id="9786910at2"/>
<comment type="caution">
    <text evidence="7">The sequence shown here is derived from an EMBL/GenBank/DDBJ whole genome shotgun (WGS) entry which is preliminary data.</text>
</comment>
<keyword evidence="8" id="KW-1185">Reference proteome</keyword>
<accession>A0A081NLH2</accession>
<comment type="subcellular location">
    <subcellularLocation>
        <location evidence="5">Cell inner membrane</location>
        <topology evidence="5">Multi-pass membrane protein</topology>
    </subcellularLocation>
    <subcellularLocation>
        <location evidence="1">Membrane</location>
        <topology evidence="1">Multi-pass membrane protein</topology>
    </subcellularLocation>
</comment>
<keyword evidence="3 5" id="KW-1133">Transmembrane helix</keyword>
<reference evidence="7 8" key="1">
    <citation type="submission" date="2014-06" db="EMBL/GenBank/DDBJ databases">
        <title>Whole Genome Sequences of Three Symbiotic Endozoicomonas Bacteria.</title>
        <authorList>
            <person name="Neave M.J."/>
            <person name="Apprill A."/>
            <person name="Voolstra C.R."/>
        </authorList>
    </citation>
    <scope>NUCLEOTIDE SEQUENCE [LARGE SCALE GENOMIC DNA]</scope>
    <source>
        <strain evidence="7 8">DSM 25634</strain>
    </source>
</reference>
<keyword evidence="4 5" id="KW-0472">Membrane</keyword>
<dbReference type="Proteomes" id="UP000028073">
    <property type="component" value="Unassembled WGS sequence"/>
</dbReference>
<dbReference type="eggNOG" id="COG0842">
    <property type="taxonomic scope" value="Bacteria"/>
</dbReference>